<dbReference type="HOGENOM" id="CLU_3316550_0_0_6"/>
<gene>
    <name evidence="1" type="ordered locus">SNSL254_A1034</name>
</gene>
<sequence length="39" mass="4434">MLFRSHGPHATPASDFYDTLKASYAGLFFRLNVSFIINK</sequence>
<evidence type="ECO:0000313" key="2">
    <source>
        <dbReference type="Proteomes" id="UP000008824"/>
    </source>
</evidence>
<organism evidence="1 2">
    <name type="scientific">Salmonella newport (strain SL254)</name>
    <dbReference type="NCBI Taxonomy" id="423368"/>
    <lineage>
        <taxon>Bacteria</taxon>
        <taxon>Pseudomonadati</taxon>
        <taxon>Pseudomonadota</taxon>
        <taxon>Gammaproteobacteria</taxon>
        <taxon>Enterobacterales</taxon>
        <taxon>Enterobacteriaceae</taxon>
        <taxon>Salmonella</taxon>
    </lineage>
</organism>
<name>A0A0H3BUJ4_SALNS</name>
<dbReference type="Proteomes" id="UP000008824">
    <property type="component" value="Chromosome"/>
</dbReference>
<dbReference type="KEGG" id="see:SNSL254_A1034"/>
<dbReference type="AlphaFoldDB" id="A0A0H3BUJ4"/>
<protein>
    <submittedName>
        <fullName evidence="1">Uncharacterized protein</fullName>
    </submittedName>
</protein>
<reference evidence="1 2" key="1">
    <citation type="journal article" date="2011" name="J. Bacteriol.">
        <title>Comparative genomics of 28 Salmonella enterica isolates: evidence for CRISPR-mediated adaptive sublineage evolution.</title>
        <authorList>
            <person name="Fricke W.F."/>
            <person name="Mammel M.K."/>
            <person name="McDermott P.F."/>
            <person name="Tartera C."/>
            <person name="White D.G."/>
            <person name="Leclerc J.E."/>
            <person name="Ravel J."/>
            <person name="Cebula T.A."/>
        </authorList>
    </citation>
    <scope>NUCLEOTIDE SEQUENCE [LARGE SCALE GENOMIC DNA]</scope>
    <source>
        <strain evidence="1 2">SL254</strain>
    </source>
</reference>
<evidence type="ECO:0000313" key="1">
    <source>
        <dbReference type="EMBL" id="ACF64191.1"/>
    </source>
</evidence>
<accession>A0A0H3BUJ4</accession>
<proteinExistence type="predicted"/>
<dbReference type="EMBL" id="CP001113">
    <property type="protein sequence ID" value="ACF64191.1"/>
    <property type="molecule type" value="Genomic_DNA"/>
</dbReference>